<evidence type="ECO:0000313" key="2">
    <source>
        <dbReference type="Proteomes" id="UP000055854"/>
    </source>
</evidence>
<dbReference type="RefSeq" id="WP_060747612.1">
    <property type="nucleotide sequence ID" value="NZ_LNTA01000001.1"/>
</dbReference>
<gene>
    <name evidence="1" type="ORF">ATB53_00230</name>
</gene>
<dbReference type="EMBL" id="LNTA01000001">
    <property type="protein sequence ID" value="KWV17142.1"/>
    <property type="molecule type" value="Genomic_DNA"/>
</dbReference>
<dbReference type="AlphaFoldDB" id="A0A109HRH8"/>
<accession>A0A109HRH8</accession>
<dbReference type="OrthoDB" id="7570830at2"/>
<proteinExistence type="predicted"/>
<dbReference type="Pfam" id="PF22758">
    <property type="entry name" value="Phage_cement"/>
    <property type="match status" value="1"/>
</dbReference>
<reference evidence="1 2" key="1">
    <citation type="submission" date="2015-11" db="EMBL/GenBank/DDBJ databases">
        <title>Long Read and Single Molecule DNA Sequencing Simplifies Genome Assembly and TAL Effector Gene Analysis of Xanthomonas translucens.</title>
        <authorList>
            <person name="Peng Z."/>
            <person name="Hu Y."/>
            <person name="Xie J."/>
            <person name="Potnis N."/>
            <person name="Akhunova A."/>
            <person name="Jones J."/>
            <person name="Liu Z."/>
            <person name="White F."/>
            <person name="Liu S."/>
        </authorList>
    </citation>
    <scope>NUCLEOTIDE SEQUENCE [LARGE SCALE GENOMIC DNA]</scope>
    <source>
        <strain evidence="1 2">B1</strain>
    </source>
</reference>
<dbReference type="Proteomes" id="UP000055854">
    <property type="component" value="Unassembled WGS sequence"/>
</dbReference>
<evidence type="ECO:0008006" key="3">
    <source>
        <dbReference type="Google" id="ProtNLM"/>
    </source>
</evidence>
<evidence type="ECO:0000313" key="1">
    <source>
        <dbReference type="EMBL" id="KWV17142.1"/>
    </source>
</evidence>
<dbReference type="InterPro" id="IPR054438">
    <property type="entry name" value="Struct_cement_gp24/gp6"/>
</dbReference>
<comment type="caution">
    <text evidence="1">The sequence shown here is derived from an EMBL/GenBank/DDBJ whole genome shotgun (WGS) entry which is preliminary data.</text>
</comment>
<name>A0A109HRH8_XANCT</name>
<protein>
    <recommendedName>
        <fullName evidence="3">DUF2190 family protein</fullName>
    </recommendedName>
</protein>
<sequence length="148" mass="15012">MALQTTYPDTQAPAVVGMQATMIPATIISRNVEDAAGITFGKAVYQGATDKGITATSNAKFVGITLLDRSATGVTGNADAFPQRASARVITDGDVWVTASVAVAAGDLVYLTSAGVFTNVATNNTAITGARWDTSTSAAGQLAVVRLG</sequence>
<organism evidence="1 2">
    <name type="scientific">Xanthomonas campestris pv. translucens</name>
    <dbReference type="NCBI Taxonomy" id="343"/>
    <lineage>
        <taxon>Bacteria</taxon>
        <taxon>Pseudomonadati</taxon>
        <taxon>Pseudomonadota</taxon>
        <taxon>Gammaproteobacteria</taxon>
        <taxon>Lysobacterales</taxon>
        <taxon>Lysobacteraceae</taxon>
        <taxon>Xanthomonas</taxon>
        <taxon>Xanthomonas translucens group</taxon>
    </lineage>
</organism>